<reference evidence="2 3" key="1">
    <citation type="submission" date="2018-01" db="EMBL/GenBank/DDBJ databases">
        <title>Harnessing the power of phylogenomics to disentangle the directionality and signatures of interkingdom host jumping in the parasitic fungal genus Tolypocladium.</title>
        <authorList>
            <person name="Quandt C.A."/>
            <person name="Patterson W."/>
            <person name="Spatafora J.W."/>
        </authorList>
    </citation>
    <scope>NUCLEOTIDE SEQUENCE [LARGE SCALE GENOMIC DNA]</scope>
    <source>
        <strain evidence="2 3">NRBC 100945</strain>
    </source>
</reference>
<keyword evidence="3" id="KW-1185">Reference proteome</keyword>
<dbReference type="InterPro" id="IPR011032">
    <property type="entry name" value="GroES-like_sf"/>
</dbReference>
<dbReference type="OrthoDB" id="3509362at2759"/>
<name>A0A2S4KL95_9HYPO</name>
<sequence>MKAVQVTGSKAAPEIVLTEFLPKPIPKGNDILIKVHAAGITADEVSWLELYDAANRVPGHDISGVVEALGPDYKGPVSVGDAVYAMLRTTAEQGGQAEYALASPDEVAPRPTSLSHAEAAALPIPILTAWEAIFEHARLQQGGRILVTGASGAVGVMLVQLASRLLGAEVTGLASEQNHAYLKELGASHVVDYRSPGWETSINDMDAVVDTAGSSALSKTWSTVKRDGIIITVADPPPPWASGKEQPDELRTHPDVKAKYFIVTARGGPLARVAALIDDGSVKPLPVKAFPADEAVEAWRYAGQRSRHGKAVIEFVSEE</sequence>
<dbReference type="Gene3D" id="3.90.180.10">
    <property type="entry name" value="Medium-chain alcohol dehydrogenases, catalytic domain"/>
    <property type="match status" value="1"/>
</dbReference>
<dbReference type="InterPro" id="IPR036291">
    <property type="entry name" value="NAD(P)-bd_dom_sf"/>
</dbReference>
<protein>
    <submittedName>
        <fullName evidence="2">Reticulon-4-interacting protein 1, mitochondrial</fullName>
    </submittedName>
</protein>
<accession>A0A2S4KL95</accession>
<evidence type="ECO:0000259" key="1">
    <source>
        <dbReference type="SMART" id="SM00829"/>
    </source>
</evidence>
<proteinExistence type="predicted"/>
<comment type="caution">
    <text evidence="2">The sequence shown here is derived from an EMBL/GenBank/DDBJ whole genome shotgun (WGS) entry which is preliminary data.</text>
</comment>
<dbReference type="GO" id="GO:0016491">
    <property type="term" value="F:oxidoreductase activity"/>
    <property type="evidence" value="ECO:0007669"/>
    <property type="project" value="InterPro"/>
</dbReference>
<evidence type="ECO:0000313" key="2">
    <source>
        <dbReference type="EMBL" id="POR30977.1"/>
    </source>
</evidence>
<dbReference type="Pfam" id="PF08240">
    <property type="entry name" value="ADH_N"/>
    <property type="match status" value="1"/>
</dbReference>
<dbReference type="CDD" id="cd05289">
    <property type="entry name" value="MDR_like_2"/>
    <property type="match status" value="1"/>
</dbReference>
<dbReference type="STRING" id="94208.A0A2S4KL95"/>
<organism evidence="2 3">
    <name type="scientific">Tolypocladium paradoxum</name>
    <dbReference type="NCBI Taxonomy" id="94208"/>
    <lineage>
        <taxon>Eukaryota</taxon>
        <taxon>Fungi</taxon>
        <taxon>Dikarya</taxon>
        <taxon>Ascomycota</taxon>
        <taxon>Pezizomycotina</taxon>
        <taxon>Sordariomycetes</taxon>
        <taxon>Hypocreomycetidae</taxon>
        <taxon>Hypocreales</taxon>
        <taxon>Ophiocordycipitaceae</taxon>
        <taxon>Tolypocladium</taxon>
    </lineage>
</organism>
<dbReference type="InterPro" id="IPR050700">
    <property type="entry name" value="YIM1/Zinc_Alcohol_DH_Fams"/>
</dbReference>
<dbReference type="PANTHER" id="PTHR11695:SF294">
    <property type="entry name" value="RETICULON-4-INTERACTING PROTEIN 1, MITOCHONDRIAL"/>
    <property type="match status" value="1"/>
</dbReference>
<gene>
    <name evidence="2" type="ORF">TPAR_08823</name>
</gene>
<evidence type="ECO:0000313" key="3">
    <source>
        <dbReference type="Proteomes" id="UP000237481"/>
    </source>
</evidence>
<dbReference type="SUPFAM" id="SSF50129">
    <property type="entry name" value="GroES-like"/>
    <property type="match status" value="1"/>
</dbReference>
<dbReference type="InterPro" id="IPR020843">
    <property type="entry name" value="ER"/>
</dbReference>
<dbReference type="PANTHER" id="PTHR11695">
    <property type="entry name" value="ALCOHOL DEHYDROGENASE RELATED"/>
    <property type="match status" value="1"/>
</dbReference>
<dbReference type="AlphaFoldDB" id="A0A2S4KL95"/>
<dbReference type="SMART" id="SM00829">
    <property type="entry name" value="PKS_ER"/>
    <property type="match status" value="1"/>
</dbReference>
<dbReference type="SUPFAM" id="SSF51735">
    <property type="entry name" value="NAD(P)-binding Rossmann-fold domains"/>
    <property type="match status" value="1"/>
</dbReference>
<dbReference type="EMBL" id="PKSG01001118">
    <property type="protein sequence ID" value="POR30977.1"/>
    <property type="molecule type" value="Genomic_DNA"/>
</dbReference>
<feature type="domain" description="Enoyl reductase (ER)" evidence="1">
    <location>
        <begin position="8"/>
        <end position="313"/>
    </location>
</feature>
<dbReference type="Pfam" id="PF13602">
    <property type="entry name" value="ADH_zinc_N_2"/>
    <property type="match status" value="1"/>
</dbReference>
<dbReference type="InterPro" id="IPR013154">
    <property type="entry name" value="ADH-like_N"/>
</dbReference>
<dbReference type="Proteomes" id="UP000237481">
    <property type="component" value="Unassembled WGS sequence"/>
</dbReference>
<dbReference type="Gene3D" id="3.40.50.720">
    <property type="entry name" value="NAD(P)-binding Rossmann-like Domain"/>
    <property type="match status" value="1"/>
</dbReference>